<evidence type="ECO:0000313" key="12">
    <source>
        <dbReference type="Proteomes" id="UP001549320"/>
    </source>
</evidence>
<dbReference type="Proteomes" id="UP001549320">
    <property type="component" value="Unassembled WGS sequence"/>
</dbReference>
<evidence type="ECO:0000259" key="10">
    <source>
        <dbReference type="PROSITE" id="PS50928"/>
    </source>
</evidence>
<keyword evidence="3 9" id="KW-0813">Transport</keyword>
<gene>
    <name evidence="11" type="ORF">ABIE13_000103</name>
</gene>
<sequence length="251" mass="28339">MELLASIQRWFLRLYETTGVNLTIFYDSWDGARYVEGIGYTLMLATLSILISLVLGIIGAGMQMSRWRAVRAVVYTYVQIFRNTPPLAQLYFLYFGIGSLMPRVVNTSGVAEPMFNNIHWAIISLSLFAGAFNVEIFRSGIEAVPHSTVEATKSLGYSRIAAYRHVIFPLALRICLPSLGNNLVNLVKTTSIAYAIAVPEVLYVANQIWTDNLNVTEMMNVVLVTYLTLVGFFVLLFKRWERWLRIPGHSV</sequence>
<dbReference type="PANTHER" id="PTHR30614:SF37">
    <property type="entry name" value="AMINO-ACID ABC TRANSPORTER PERMEASE PROTEIN YHDX-RELATED"/>
    <property type="match status" value="1"/>
</dbReference>
<keyword evidence="5 9" id="KW-0812">Transmembrane</keyword>
<reference evidence="11 12" key="1">
    <citation type="submission" date="2024-06" db="EMBL/GenBank/DDBJ databases">
        <title>Sorghum-associated microbial communities from plants grown in Nebraska, USA.</title>
        <authorList>
            <person name="Schachtman D."/>
        </authorList>
    </citation>
    <scope>NUCLEOTIDE SEQUENCE [LARGE SCALE GENOMIC DNA]</scope>
    <source>
        <strain evidence="11 12">2709</strain>
    </source>
</reference>
<comment type="caution">
    <text evidence="11">The sequence shown here is derived from an EMBL/GenBank/DDBJ whole genome shotgun (WGS) entry which is preliminary data.</text>
</comment>
<comment type="subcellular location">
    <subcellularLocation>
        <location evidence="1">Cell inner membrane</location>
        <topology evidence="1">Multi-pass membrane protein</topology>
    </subcellularLocation>
    <subcellularLocation>
        <location evidence="9">Cell membrane</location>
        <topology evidence="9">Multi-pass membrane protein</topology>
    </subcellularLocation>
</comment>
<dbReference type="InterPro" id="IPR000515">
    <property type="entry name" value="MetI-like"/>
</dbReference>
<evidence type="ECO:0000256" key="6">
    <source>
        <dbReference type="ARBA" id="ARBA00022970"/>
    </source>
</evidence>
<feature type="transmembrane region" description="Helical" evidence="9">
    <location>
        <begin position="117"/>
        <end position="137"/>
    </location>
</feature>
<accession>A0ABV2Q1U3</accession>
<evidence type="ECO:0000256" key="4">
    <source>
        <dbReference type="ARBA" id="ARBA00022475"/>
    </source>
</evidence>
<dbReference type="InterPro" id="IPR043429">
    <property type="entry name" value="ArtM/GltK/GlnP/TcyL/YhdX-like"/>
</dbReference>
<evidence type="ECO:0000256" key="9">
    <source>
        <dbReference type="RuleBase" id="RU363032"/>
    </source>
</evidence>
<organism evidence="11 12">
    <name type="scientific">Ottowia thiooxydans</name>
    <dbReference type="NCBI Taxonomy" id="219182"/>
    <lineage>
        <taxon>Bacteria</taxon>
        <taxon>Pseudomonadati</taxon>
        <taxon>Pseudomonadota</taxon>
        <taxon>Betaproteobacteria</taxon>
        <taxon>Burkholderiales</taxon>
        <taxon>Comamonadaceae</taxon>
        <taxon>Ottowia</taxon>
    </lineage>
</organism>
<protein>
    <submittedName>
        <fullName evidence="11">Polar amino acid transport system permease protein</fullName>
    </submittedName>
</protein>
<dbReference type="InterPro" id="IPR035906">
    <property type="entry name" value="MetI-like_sf"/>
</dbReference>
<dbReference type="CDD" id="cd06261">
    <property type="entry name" value="TM_PBP2"/>
    <property type="match status" value="1"/>
</dbReference>
<dbReference type="Gene3D" id="1.10.3720.10">
    <property type="entry name" value="MetI-like"/>
    <property type="match status" value="1"/>
</dbReference>
<dbReference type="PANTHER" id="PTHR30614">
    <property type="entry name" value="MEMBRANE COMPONENT OF AMINO ACID ABC TRANSPORTER"/>
    <property type="match status" value="1"/>
</dbReference>
<evidence type="ECO:0000256" key="7">
    <source>
        <dbReference type="ARBA" id="ARBA00022989"/>
    </source>
</evidence>
<comment type="similarity">
    <text evidence="2">Belongs to the binding-protein-dependent transport system permease family. HisMQ subfamily.</text>
</comment>
<dbReference type="NCBIfam" id="TIGR01726">
    <property type="entry name" value="HEQRo_perm_3TM"/>
    <property type="match status" value="1"/>
</dbReference>
<dbReference type="InterPro" id="IPR010065">
    <property type="entry name" value="AA_ABC_transptr_permease_3TM"/>
</dbReference>
<keyword evidence="6" id="KW-0029">Amino-acid transport</keyword>
<name>A0ABV2Q1U3_9BURK</name>
<dbReference type="SUPFAM" id="SSF161098">
    <property type="entry name" value="MetI-like"/>
    <property type="match status" value="1"/>
</dbReference>
<proteinExistence type="inferred from homology"/>
<evidence type="ECO:0000313" key="11">
    <source>
        <dbReference type="EMBL" id="MET4575006.1"/>
    </source>
</evidence>
<dbReference type="EMBL" id="JBEPSH010000001">
    <property type="protein sequence ID" value="MET4575006.1"/>
    <property type="molecule type" value="Genomic_DNA"/>
</dbReference>
<dbReference type="RefSeq" id="WP_354440213.1">
    <property type="nucleotide sequence ID" value="NZ_JBEPSH010000001.1"/>
</dbReference>
<keyword evidence="4" id="KW-1003">Cell membrane</keyword>
<keyword evidence="8 9" id="KW-0472">Membrane</keyword>
<keyword evidence="7 9" id="KW-1133">Transmembrane helix</keyword>
<evidence type="ECO:0000256" key="5">
    <source>
        <dbReference type="ARBA" id="ARBA00022692"/>
    </source>
</evidence>
<evidence type="ECO:0000256" key="2">
    <source>
        <dbReference type="ARBA" id="ARBA00010072"/>
    </source>
</evidence>
<feature type="domain" description="ABC transmembrane type-1" evidence="10">
    <location>
        <begin position="38"/>
        <end position="234"/>
    </location>
</feature>
<feature type="transmembrane region" description="Helical" evidence="9">
    <location>
        <begin position="218"/>
        <end position="237"/>
    </location>
</feature>
<dbReference type="Pfam" id="PF00528">
    <property type="entry name" value="BPD_transp_1"/>
    <property type="match status" value="1"/>
</dbReference>
<evidence type="ECO:0000256" key="8">
    <source>
        <dbReference type="ARBA" id="ARBA00023136"/>
    </source>
</evidence>
<evidence type="ECO:0000256" key="3">
    <source>
        <dbReference type="ARBA" id="ARBA00022448"/>
    </source>
</evidence>
<evidence type="ECO:0000256" key="1">
    <source>
        <dbReference type="ARBA" id="ARBA00004429"/>
    </source>
</evidence>
<feature type="transmembrane region" description="Helical" evidence="9">
    <location>
        <begin position="38"/>
        <end position="60"/>
    </location>
</feature>
<feature type="transmembrane region" description="Helical" evidence="9">
    <location>
        <begin position="72"/>
        <end position="97"/>
    </location>
</feature>
<dbReference type="PROSITE" id="PS50928">
    <property type="entry name" value="ABC_TM1"/>
    <property type="match status" value="1"/>
</dbReference>
<keyword evidence="12" id="KW-1185">Reference proteome</keyword>